<evidence type="ECO:0000256" key="1">
    <source>
        <dbReference type="SAM" id="MobiDB-lite"/>
    </source>
</evidence>
<feature type="region of interest" description="Disordered" evidence="1">
    <location>
        <begin position="27"/>
        <end position="48"/>
    </location>
</feature>
<protein>
    <submittedName>
        <fullName evidence="2">Uncharacterized protein</fullName>
    </submittedName>
</protein>
<dbReference type="Proteomes" id="UP000719412">
    <property type="component" value="Unassembled WGS sequence"/>
</dbReference>
<accession>A0A8J6L0P9</accession>
<reference evidence="2" key="2">
    <citation type="submission" date="2021-08" db="EMBL/GenBank/DDBJ databases">
        <authorList>
            <person name="Eriksson T."/>
        </authorList>
    </citation>
    <scope>NUCLEOTIDE SEQUENCE</scope>
    <source>
        <strain evidence="2">Stoneville</strain>
        <tissue evidence="2">Whole head</tissue>
    </source>
</reference>
<organism evidence="2 3">
    <name type="scientific">Tenebrio molitor</name>
    <name type="common">Yellow mealworm beetle</name>
    <dbReference type="NCBI Taxonomy" id="7067"/>
    <lineage>
        <taxon>Eukaryota</taxon>
        <taxon>Metazoa</taxon>
        <taxon>Ecdysozoa</taxon>
        <taxon>Arthropoda</taxon>
        <taxon>Hexapoda</taxon>
        <taxon>Insecta</taxon>
        <taxon>Pterygota</taxon>
        <taxon>Neoptera</taxon>
        <taxon>Endopterygota</taxon>
        <taxon>Coleoptera</taxon>
        <taxon>Polyphaga</taxon>
        <taxon>Cucujiformia</taxon>
        <taxon>Tenebrionidae</taxon>
        <taxon>Tenebrio</taxon>
    </lineage>
</organism>
<proteinExistence type="predicted"/>
<keyword evidence="3" id="KW-1185">Reference proteome</keyword>
<name>A0A8J6L0P9_TENMO</name>
<evidence type="ECO:0000313" key="3">
    <source>
        <dbReference type="Proteomes" id="UP000719412"/>
    </source>
</evidence>
<dbReference type="AlphaFoldDB" id="A0A8J6L0P9"/>
<reference evidence="2" key="1">
    <citation type="journal article" date="2020" name="J Insects Food Feed">
        <title>The yellow mealworm (Tenebrio molitor) genome: a resource for the emerging insects as food and feed industry.</title>
        <authorList>
            <person name="Eriksson T."/>
            <person name="Andere A."/>
            <person name="Kelstrup H."/>
            <person name="Emery V."/>
            <person name="Picard C."/>
        </authorList>
    </citation>
    <scope>NUCLEOTIDE SEQUENCE</scope>
    <source>
        <strain evidence="2">Stoneville</strain>
        <tissue evidence="2">Whole head</tissue>
    </source>
</reference>
<gene>
    <name evidence="2" type="ORF">GEV33_015197</name>
</gene>
<dbReference type="EMBL" id="JABDTM020030039">
    <property type="protein sequence ID" value="KAH0807594.1"/>
    <property type="molecule type" value="Genomic_DNA"/>
</dbReference>
<comment type="caution">
    <text evidence="2">The sequence shown here is derived from an EMBL/GenBank/DDBJ whole genome shotgun (WGS) entry which is preliminary data.</text>
</comment>
<evidence type="ECO:0000313" key="2">
    <source>
        <dbReference type="EMBL" id="KAH0807594.1"/>
    </source>
</evidence>
<feature type="region of interest" description="Disordered" evidence="1">
    <location>
        <begin position="71"/>
        <end position="96"/>
    </location>
</feature>
<sequence>MVTNVTHFLGIVTAIGQGLVVTVGPPLESTDQSARETGHISTSEDDYLIEPAEKSSGDYPLSSFLHRIKKVPHTGSPGGNDVVGGESEQCETNDCEAPLEKKKQTVAGSLPVRAAGGRHVPGVAVA</sequence>